<accession>A0A0F9TJR8</accession>
<evidence type="ECO:0000256" key="1">
    <source>
        <dbReference type="SAM" id="MobiDB-lite"/>
    </source>
</evidence>
<dbReference type="EMBL" id="LAZR01000314">
    <property type="protein sequence ID" value="KKN75152.1"/>
    <property type="molecule type" value="Genomic_DNA"/>
</dbReference>
<gene>
    <name evidence="2" type="ORF">LCGC14_0383110</name>
</gene>
<protein>
    <submittedName>
        <fullName evidence="2">Uncharacterized protein</fullName>
    </submittedName>
</protein>
<reference evidence="2" key="1">
    <citation type="journal article" date="2015" name="Nature">
        <title>Complex archaea that bridge the gap between prokaryotes and eukaryotes.</title>
        <authorList>
            <person name="Spang A."/>
            <person name="Saw J.H."/>
            <person name="Jorgensen S.L."/>
            <person name="Zaremba-Niedzwiedzka K."/>
            <person name="Martijn J."/>
            <person name="Lind A.E."/>
            <person name="van Eijk R."/>
            <person name="Schleper C."/>
            <person name="Guy L."/>
            <person name="Ettema T.J."/>
        </authorList>
    </citation>
    <scope>NUCLEOTIDE SEQUENCE</scope>
</reference>
<feature type="region of interest" description="Disordered" evidence="1">
    <location>
        <begin position="32"/>
        <end position="53"/>
    </location>
</feature>
<sequence>MRICYTCGYFNKDEEYECESCGSEELGTRINIPPFDSVEPYLKEQDDDGTDLP</sequence>
<dbReference type="AlphaFoldDB" id="A0A0F9TJR8"/>
<proteinExistence type="predicted"/>
<name>A0A0F9TJR8_9ZZZZ</name>
<evidence type="ECO:0000313" key="2">
    <source>
        <dbReference type="EMBL" id="KKN75152.1"/>
    </source>
</evidence>
<comment type="caution">
    <text evidence="2">The sequence shown here is derived from an EMBL/GenBank/DDBJ whole genome shotgun (WGS) entry which is preliminary data.</text>
</comment>
<organism evidence="2">
    <name type="scientific">marine sediment metagenome</name>
    <dbReference type="NCBI Taxonomy" id="412755"/>
    <lineage>
        <taxon>unclassified sequences</taxon>
        <taxon>metagenomes</taxon>
        <taxon>ecological metagenomes</taxon>
    </lineage>
</organism>